<feature type="compositionally biased region" description="Basic and acidic residues" evidence="1">
    <location>
        <begin position="106"/>
        <end position="119"/>
    </location>
</feature>
<sequence>MWDTLQVAHEGTNEVKKSKINILVQKYKAFKMKLDEDIKDMFTCFTKITNELKLFDWVLPTEDKVKKILRFLPKSWSSIKTTIEEADDLSAMTVEMLQGKLLTHEMAMKNDESDDDSQKKKSVAFKSSSKDESDSDEEIPQER</sequence>
<dbReference type="PANTHER" id="PTHR34676">
    <property type="entry name" value="DUF4219 DOMAIN-CONTAINING PROTEIN-RELATED"/>
    <property type="match status" value="1"/>
</dbReference>
<dbReference type="Pfam" id="PF14223">
    <property type="entry name" value="Retrotran_gag_2"/>
    <property type="match status" value="1"/>
</dbReference>
<dbReference type="PANTHER" id="PTHR34676:SF8">
    <property type="entry name" value="TRANSMEMBRANE PROTEIN"/>
    <property type="match status" value="1"/>
</dbReference>
<keyword evidence="3" id="KW-1185">Reference proteome</keyword>
<comment type="caution">
    <text evidence="2">The sequence shown here is derived from an EMBL/GenBank/DDBJ whole genome shotgun (WGS) entry which is preliminary data.</text>
</comment>
<protein>
    <recommendedName>
        <fullName evidence="4">UBN2 domain-containing protein</fullName>
    </recommendedName>
</protein>
<dbReference type="Proteomes" id="UP001054252">
    <property type="component" value="Unassembled WGS sequence"/>
</dbReference>
<dbReference type="EMBL" id="BPVZ01000107">
    <property type="protein sequence ID" value="GKV34702.1"/>
    <property type="molecule type" value="Genomic_DNA"/>
</dbReference>
<name>A0AAV5LCH0_9ROSI</name>
<evidence type="ECO:0000256" key="1">
    <source>
        <dbReference type="SAM" id="MobiDB-lite"/>
    </source>
</evidence>
<proteinExistence type="predicted"/>
<evidence type="ECO:0008006" key="4">
    <source>
        <dbReference type="Google" id="ProtNLM"/>
    </source>
</evidence>
<feature type="region of interest" description="Disordered" evidence="1">
    <location>
        <begin position="106"/>
        <end position="143"/>
    </location>
</feature>
<evidence type="ECO:0000313" key="3">
    <source>
        <dbReference type="Proteomes" id="UP001054252"/>
    </source>
</evidence>
<feature type="compositionally biased region" description="Acidic residues" evidence="1">
    <location>
        <begin position="133"/>
        <end position="143"/>
    </location>
</feature>
<reference evidence="2 3" key="1">
    <citation type="journal article" date="2021" name="Commun. Biol.">
        <title>The genome of Shorea leprosula (Dipterocarpaceae) highlights the ecological relevance of drought in aseasonal tropical rainforests.</title>
        <authorList>
            <person name="Ng K.K.S."/>
            <person name="Kobayashi M.J."/>
            <person name="Fawcett J.A."/>
            <person name="Hatakeyama M."/>
            <person name="Paape T."/>
            <person name="Ng C.H."/>
            <person name="Ang C.C."/>
            <person name="Tnah L.H."/>
            <person name="Lee C.T."/>
            <person name="Nishiyama T."/>
            <person name="Sese J."/>
            <person name="O'Brien M.J."/>
            <person name="Copetti D."/>
            <person name="Mohd Noor M.I."/>
            <person name="Ong R.C."/>
            <person name="Putra M."/>
            <person name="Sireger I.Z."/>
            <person name="Indrioko S."/>
            <person name="Kosugi Y."/>
            <person name="Izuno A."/>
            <person name="Isagi Y."/>
            <person name="Lee S.L."/>
            <person name="Shimizu K.K."/>
        </authorList>
    </citation>
    <scope>NUCLEOTIDE SEQUENCE [LARGE SCALE GENOMIC DNA]</scope>
    <source>
        <strain evidence="2">214</strain>
    </source>
</reference>
<organism evidence="2 3">
    <name type="scientific">Rubroshorea leprosula</name>
    <dbReference type="NCBI Taxonomy" id="152421"/>
    <lineage>
        <taxon>Eukaryota</taxon>
        <taxon>Viridiplantae</taxon>
        <taxon>Streptophyta</taxon>
        <taxon>Embryophyta</taxon>
        <taxon>Tracheophyta</taxon>
        <taxon>Spermatophyta</taxon>
        <taxon>Magnoliopsida</taxon>
        <taxon>eudicotyledons</taxon>
        <taxon>Gunneridae</taxon>
        <taxon>Pentapetalae</taxon>
        <taxon>rosids</taxon>
        <taxon>malvids</taxon>
        <taxon>Malvales</taxon>
        <taxon>Dipterocarpaceae</taxon>
        <taxon>Rubroshorea</taxon>
    </lineage>
</organism>
<accession>A0AAV5LCH0</accession>
<gene>
    <name evidence="2" type="ORF">SLEP1_g43052</name>
</gene>
<evidence type="ECO:0000313" key="2">
    <source>
        <dbReference type="EMBL" id="GKV34702.1"/>
    </source>
</evidence>
<dbReference type="AlphaFoldDB" id="A0AAV5LCH0"/>